<evidence type="ECO:0000256" key="1">
    <source>
        <dbReference type="ARBA" id="ARBA00023125"/>
    </source>
</evidence>
<dbReference type="InterPro" id="IPR009057">
    <property type="entry name" value="Homeodomain-like_sf"/>
</dbReference>
<name>A0AAP9HDL2_9BACL</name>
<sequence length="125" mass="15001">MTPCHMEEKIPKEVFYNLTKEKQEKIIFVFKEAFEAKPFQKVNVKEIVEKAGIARGSFYQYFENLEDAYFTILNKETIDIHKLFMKMFLLKNRNLSEALIAYGHTIADILFDENTYMIYKNQYLY</sequence>
<reference evidence="4 5" key="1">
    <citation type="submission" date="2019-11" db="EMBL/GenBank/DDBJ databases">
        <title>FDA dAtabase for Regulatory Grade micrObial Sequences (FDA-ARGOS): Supporting development and validation of Infectious Disease Dx tests.</title>
        <authorList>
            <person name="Turner S."/>
            <person name="Byrd R."/>
            <person name="Tallon L."/>
            <person name="Sadzewicz L."/>
            <person name="Vavikolanu K."/>
            <person name="Mehta A."/>
            <person name="Aluvathingal J."/>
            <person name="Nadendla S."/>
            <person name="Myers T."/>
            <person name="Yan Y."/>
            <person name="Sichtig H."/>
        </authorList>
    </citation>
    <scope>NUCLEOTIDE SEQUENCE [LARGE SCALE GENOMIC DNA]</scope>
    <source>
        <strain evidence="4 5">FDAARGOS_741</strain>
    </source>
</reference>
<dbReference type="GO" id="GO:0003677">
    <property type="term" value="F:DNA binding"/>
    <property type="evidence" value="ECO:0007669"/>
    <property type="project" value="UniProtKB-UniRule"/>
</dbReference>
<evidence type="ECO:0000256" key="2">
    <source>
        <dbReference type="PROSITE-ProRule" id="PRU00335"/>
    </source>
</evidence>
<protein>
    <submittedName>
        <fullName evidence="4">TetR family transcriptional regulator</fullName>
    </submittedName>
</protein>
<dbReference type="Gene3D" id="1.10.357.10">
    <property type="entry name" value="Tetracycline Repressor, domain 2"/>
    <property type="match status" value="1"/>
</dbReference>
<keyword evidence="1 2" id="KW-0238">DNA-binding</keyword>
<dbReference type="SUPFAM" id="SSF46689">
    <property type="entry name" value="Homeodomain-like"/>
    <property type="match status" value="1"/>
</dbReference>
<dbReference type="Proteomes" id="UP000425411">
    <property type="component" value="Chromosome"/>
</dbReference>
<dbReference type="InterPro" id="IPR050624">
    <property type="entry name" value="HTH-type_Tx_Regulator"/>
</dbReference>
<feature type="domain" description="HTH tetR-type" evidence="3">
    <location>
        <begin position="20"/>
        <end position="80"/>
    </location>
</feature>
<dbReference type="Pfam" id="PF00440">
    <property type="entry name" value="TetR_N"/>
    <property type="match status" value="1"/>
</dbReference>
<gene>
    <name evidence="4" type="ORF">FOC49_03435</name>
</gene>
<keyword evidence="5" id="KW-1185">Reference proteome</keyword>
<feature type="DNA-binding region" description="H-T-H motif" evidence="2">
    <location>
        <begin position="43"/>
        <end position="62"/>
    </location>
</feature>
<evidence type="ECO:0000259" key="3">
    <source>
        <dbReference type="PROSITE" id="PS50977"/>
    </source>
</evidence>
<evidence type="ECO:0000313" key="4">
    <source>
        <dbReference type="EMBL" id="QGS08986.1"/>
    </source>
</evidence>
<dbReference type="EMBL" id="CP046314">
    <property type="protein sequence ID" value="QGS08986.1"/>
    <property type="molecule type" value="Genomic_DNA"/>
</dbReference>
<evidence type="ECO:0000313" key="5">
    <source>
        <dbReference type="Proteomes" id="UP000425411"/>
    </source>
</evidence>
<dbReference type="InterPro" id="IPR001647">
    <property type="entry name" value="HTH_TetR"/>
</dbReference>
<proteinExistence type="predicted"/>
<dbReference type="PROSITE" id="PS50977">
    <property type="entry name" value="HTH_TETR_2"/>
    <property type="match status" value="1"/>
</dbReference>
<dbReference type="PANTHER" id="PTHR43479">
    <property type="entry name" value="ACREF/ENVCD OPERON REPRESSOR-RELATED"/>
    <property type="match status" value="1"/>
</dbReference>
<accession>A0AAP9HDL2</accession>
<organism evidence="4 5">
    <name type="scientific">Gemella morbillorum</name>
    <dbReference type="NCBI Taxonomy" id="29391"/>
    <lineage>
        <taxon>Bacteria</taxon>
        <taxon>Bacillati</taxon>
        <taxon>Bacillota</taxon>
        <taxon>Bacilli</taxon>
        <taxon>Bacillales</taxon>
        <taxon>Gemellaceae</taxon>
        <taxon>Gemella</taxon>
    </lineage>
</organism>
<dbReference type="AlphaFoldDB" id="A0AAP9HDL2"/>
<dbReference type="PANTHER" id="PTHR43479:SF11">
    <property type="entry name" value="ACREF_ENVCD OPERON REPRESSOR-RELATED"/>
    <property type="match status" value="1"/>
</dbReference>